<accession>A0A8J8P1R3</accession>
<reference evidence="3" key="1">
    <citation type="submission" date="2019-06" db="EMBL/GenBank/DDBJ databases">
        <authorList>
            <person name="Zheng W."/>
        </authorList>
    </citation>
    <scope>NUCLEOTIDE SEQUENCE</scope>
    <source>
        <strain evidence="3">QDHG01</strain>
    </source>
</reference>
<name>A0A8J8P1R3_HALGN</name>
<dbReference type="PANTHER" id="PTHR48277:SF1">
    <property type="entry name" value="MITOCHONDRIAL RIBOSOMAL PROTEIN S5"/>
    <property type="match status" value="1"/>
</dbReference>
<dbReference type="Pfam" id="PF00333">
    <property type="entry name" value="Ribosomal_S5"/>
    <property type="match status" value="1"/>
</dbReference>
<dbReference type="GO" id="GO:1990904">
    <property type="term" value="C:ribonucleoprotein complex"/>
    <property type="evidence" value="ECO:0007669"/>
    <property type="project" value="UniProtKB-UniRule"/>
</dbReference>
<dbReference type="GO" id="GO:0005840">
    <property type="term" value="C:ribosome"/>
    <property type="evidence" value="ECO:0007669"/>
    <property type="project" value="UniProtKB-KW"/>
</dbReference>
<dbReference type="InterPro" id="IPR013810">
    <property type="entry name" value="Ribosomal_uS5_N"/>
</dbReference>
<dbReference type="Gene3D" id="3.30.160.20">
    <property type="match status" value="1"/>
</dbReference>
<proteinExistence type="predicted"/>
<keyword evidence="1" id="KW-0687">Ribonucleoprotein</keyword>
<dbReference type="InterPro" id="IPR000851">
    <property type="entry name" value="Ribosomal_uS5"/>
</dbReference>
<evidence type="ECO:0000313" key="3">
    <source>
        <dbReference type="EMBL" id="TNV84524.1"/>
    </source>
</evidence>
<dbReference type="EMBL" id="RRYP01002678">
    <property type="protein sequence ID" value="TNV84524.1"/>
    <property type="molecule type" value="Genomic_DNA"/>
</dbReference>
<comment type="caution">
    <text evidence="3">The sequence shown here is derived from an EMBL/GenBank/DDBJ whole genome shotgun (WGS) entry which is preliminary data.</text>
</comment>
<feature type="domain" description="S5 DRBM" evidence="2">
    <location>
        <begin position="211"/>
        <end position="274"/>
    </location>
</feature>
<dbReference type="AlphaFoldDB" id="A0A8J8P1R3"/>
<keyword evidence="4" id="KW-1185">Reference proteome</keyword>
<gene>
    <name evidence="3" type="ORF">FGO68_gene9448</name>
</gene>
<protein>
    <recommendedName>
        <fullName evidence="2">S5 DRBM domain-containing protein</fullName>
    </recommendedName>
</protein>
<keyword evidence="1" id="KW-0689">Ribosomal protein</keyword>
<evidence type="ECO:0000259" key="2">
    <source>
        <dbReference type="PROSITE" id="PS50881"/>
    </source>
</evidence>
<dbReference type="PROSITE" id="PS50881">
    <property type="entry name" value="S5_DSRBD"/>
    <property type="match status" value="1"/>
</dbReference>
<evidence type="ECO:0000256" key="1">
    <source>
        <dbReference type="PROSITE-ProRule" id="PRU00268"/>
    </source>
</evidence>
<sequence length="382" mass="44660">MQLLTASTHAQTLNFYRQSQFLFATHNVLVEPNKNKYQESQMLFFADAAPSQKKSIVKPRTIQEIKKLQSFVQQYKSTPGKSLNESIKSMAKRDESFNEFLRNFKAKNEQGWANIIDLTQEEQEQRLLEKTPEERKSEMVMLEEFRRRKNLERYYEQMKTQKLAEAKANGQRNQSLDVDDEAVTRETQYKNSGPERFFTPTKDEIFNPNDFTLIFIDSDSVTNVTALNRVNARRVLLFIGNSNGIISYAMGKGEDYEAAFETAFKKLRQNLICIPLDSIMSVPQHLQARHNDFRIKIFPQMTPNYWGHPIVWKMLLYTGFFHCRFSVKSRKRDPYSMIYAYFAAVTQNRTQEELAMISGKKISQVSYGNPTTNQQNMHANFF</sequence>
<dbReference type="GO" id="GO:0003735">
    <property type="term" value="F:structural constituent of ribosome"/>
    <property type="evidence" value="ECO:0007669"/>
    <property type="project" value="UniProtKB-UniRule"/>
</dbReference>
<evidence type="ECO:0000313" key="4">
    <source>
        <dbReference type="Proteomes" id="UP000785679"/>
    </source>
</evidence>
<dbReference type="PANTHER" id="PTHR48277">
    <property type="entry name" value="MITOCHONDRIAL RIBOSOMAL PROTEIN S5"/>
    <property type="match status" value="1"/>
</dbReference>
<dbReference type="GO" id="GO:0003723">
    <property type="term" value="F:RNA binding"/>
    <property type="evidence" value="ECO:0007669"/>
    <property type="project" value="InterPro"/>
</dbReference>
<dbReference type="OrthoDB" id="309483at2759"/>
<dbReference type="GO" id="GO:0006412">
    <property type="term" value="P:translation"/>
    <property type="evidence" value="ECO:0007669"/>
    <property type="project" value="InterPro"/>
</dbReference>
<organism evidence="3 4">
    <name type="scientific">Halteria grandinella</name>
    <dbReference type="NCBI Taxonomy" id="5974"/>
    <lineage>
        <taxon>Eukaryota</taxon>
        <taxon>Sar</taxon>
        <taxon>Alveolata</taxon>
        <taxon>Ciliophora</taxon>
        <taxon>Intramacronucleata</taxon>
        <taxon>Spirotrichea</taxon>
        <taxon>Stichotrichia</taxon>
        <taxon>Sporadotrichida</taxon>
        <taxon>Halteriidae</taxon>
        <taxon>Halteria</taxon>
    </lineage>
</organism>
<dbReference type="Proteomes" id="UP000785679">
    <property type="component" value="Unassembled WGS sequence"/>
</dbReference>
<dbReference type="SUPFAM" id="SSF54768">
    <property type="entry name" value="dsRNA-binding domain-like"/>
    <property type="match status" value="1"/>
</dbReference>